<dbReference type="GO" id="GO:0030425">
    <property type="term" value="C:dendrite"/>
    <property type="evidence" value="ECO:0007669"/>
    <property type="project" value="TreeGrafter"/>
</dbReference>
<dbReference type="PANTHER" id="PTHR46877:SF6">
    <property type="entry name" value="EPHRIN TYPE-B RECEPTOR 3"/>
    <property type="match status" value="1"/>
</dbReference>
<dbReference type="GO" id="GO:0007411">
    <property type="term" value="P:axon guidance"/>
    <property type="evidence" value="ECO:0007669"/>
    <property type="project" value="TreeGrafter"/>
</dbReference>
<evidence type="ECO:0000256" key="8">
    <source>
        <dbReference type="ARBA" id="ARBA00023136"/>
    </source>
</evidence>
<keyword evidence="2" id="KW-0217">Developmental protein</keyword>
<reference evidence="12 13" key="1">
    <citation type="submission" date="2019-04" db="EMBL/GenBank/DDBJ databases">
        <title>The sequence and de novo assembly of Takifugu bimaculatus genome using PacBio and Hi-C technologies.</title>
        <authorList>
            <person name="Xu P."/>
            <person name="Liu B."/>
            <person name="Zhou Z."/>
        </authorList>
    </citation>
    <scope>NUCLEOTIDE SEQUENCE [LARGE SCALE GENOMIC DNA]</scope>
    <source>
        <strain evidence="12">TB-2018</strain>
        <tissue evidence="12">Muscle</tissue>
    </source>
</reference>
<dbReference type="InterPro" id="IPR001090">
    <property type="entry name" value="Ephrin_rcpt_lig-bd_dom"/>
</dbReference>
<keyword evidence="6" id="KW-0067">ATP-binding</keyword>
<feature type="compositionally biased region" description="Basic and acidic residues" evidence="10">
    <location>
        <begin position="114"/>
        <end position="129"/>
    </location>
</feature>
<evidence type="ECO:0000256" key="6">
    <source>
        <dbReference type="ARBA" id="ARBA00022840"/>
    </source>
</evidence>
<dbReference type="AlphaFoldDB" id="A0A4Z2C0H1"/>
<dbReference type="SMART" id="SM00615">
    <property type="entry name" value="EPH_lbd"/>
    <property type="match status" value="1"/>
</dbReference>
<dbReference type="GO" id="GO:0005005">
    <property type="term" value="F:transmembrane-ephrin receptor activity"/>
    <property type="evidence" value="ECO:0007669"/>
    <property type="project" value="TreeGrafter"/>
</dbReference>
<dbReference type="EMBL" id="SWLE01000007">
    <property type="protein sequence ID" value="TNM97931.1"/>
    <property type="molecule type" value="Genomic_DNA"/>
</dbReference>
<dbReference type="Gene3D" id="2.60.120.260">
    <property type="entry name" value="Galactose-binding domain-like"/>
    <property type="match status" value="1"/>
</dbReference>
<dbReference type="GO" id="GO:0005886">
    <property type="term" value="C:plasma membrane"/>
    <property type="evidence" value="ECO:0007669"/>
    <property type="project" value="UniProtKB-SubCell"/>
</dbReference>
<feature type="compositionally biased region" description="Low complexity" evidence="10">
    <location>
        <begin position="294"/>
        <end position="312"/>
    </location>
</feature>
<evidence type="ECO:0000256" key="4">
    <source>
        <dbReference type="ARBA" id="ARBA00022553"/>
    </source>
</evidence>
<keyword evidence="9" id="KW-0675">Receptor</keyword>
<proteinExistence type="predicted"/>
<dbReference type="InterPro" id="IPR050449">
    <property type="entry name" value="Ephrin_rcpt_TKs"/>
</dbReference>
<evidence type="ECO:0000256" key="9">
    <source>
        <dbReference type="ARBA" id="ARBA00023170"/>
    </source>
</evidence>
<keyword evidence="3" id="KW-1003">Cell membrane</keyword>
<evidence type="ECO:0000256" key="5">
    <source>
        <dbReference type="ARBA" id="ARBA00022741"/>
    </source>
</evidence>
<evidence type="ECO:0000259" key="11">
    <source>
        <dbReference type="PROSITE" id="PS51550"/>
    </source>
</evidence>
<keyword evidence="13" id="KW-1185">Reference proteome</keyword>
<keyword evidence="5" id="KW-0547">Nucleotide-binding</keyword>
<keyword evidence="8" id="KW-0472">Membrane</keyword>
<feature type="region of interest" description="Disordered" evidence="10">
    <location>
        <begin position="265"/>
        <end position="312"/>
    </location>
</feature>
<evidence type="ECO:0000256" key="3">
    <source>
        <dbReference type="ARBA" id="ARBA00022475"/>
    </source>
</evidence>
<dbReference type="Proteomes" id="UP000516260">
    <property type="component" value="Chromosome 15"/>
</dbReference>
<accession>A0A4Z2C0H1</accession>
<dbReference type="SUPFAM" id="SSF49785">
    <property type="entry name" value="Galactose-binding domain-like"/>
    <property type="match status" value="1"/>
</dbReference>
<comment type="subcellular location">
    <subcellularLocation>
        <location evidence="1">Cell membrane</location>
        <topology evidence="1">Single-pass type I membrane protein</topology>
    </subcellularLocation>
</comment>
<dbReference type="PANTHER" id="PTHR46877">
    <property type="entry name" value="EPH RECEPTOR A5"/>
    <property type="match status" value="1"/>
</dbReference>
<name>A0A4Z2C0H1_9TELE</name>
<evidence type="ECO:0000256" key="2">
    <source>
        <dbReference type="ARBA" id="ARBA00022473"/>
    </source>
</evidence>
<dbReference type="PROSITE" id="PS51550">
    <property type="entry name" value="EPH_LBD"/>
    <property type="match status" value="1"/>
</dbReference>
<evidence type="ECO:0000256" key="10">
    <source>
        <dbReference type="SAM" id="MobiDB-lite"/>
    </source>
</evidence>
<organism evidence="12 13">
    <name type="scientific">Takifugu bimaculatus</name>
    <dbReference type="NCBI Taxonomy" id="433685"/>
    <lineage>
        <taxon>Eukaryota</taxon>
        <taxon>Metazoa</taxon>
        <taxon>Chordata</taxon>
        <taxon>Craniata</taxon>
        <taxon>Vertebrata</taxon>
        <taxon>Euteleostomi</taxon>
        <taxon>Actinopterygii</taxon>
        <taxon>Neopterygii</taxon>
        <taxon>Teleostei</taxon>
        <taxon>Neoteleostei</taxon>
        <taxon>Acanthomorphata</taxon>
        <taxon>Eupercaria</taxon>
        <taxon>Tetraodontiformes</taxon>
        <taxon>Tetradontoidea</taxon>
        <taxon>Tetraodontidae</taxon>
        <taxon>Takifugu</taxon>
    </lineage>
</organism>
<feature type="region of interest" description="Disordered" evidence="10">
    <location>
        <begin position="101"/>
        <end position="142"/>
    </location>
</feature>
<evidence type="ECO:0000256" key="7">
    <source>
        <dbReference type="ARBA" id="ARBA00022902"/>
    </source>
</evidence>
<feature type="region of interest" description="Disordered" evidence="10">
    <location>
        <begin position="182"/>
        <end position="211"/>
    </location>
</feature>
<comment type="caution">
    <text evidence="12">The sequence shown here is derived from an EMBL/GenBank/DDBJ whole genome shotgun (WGS) entry which is preliminary data.</text>
</comment>
<dbReference type="GO" id="GO:0005524">
    <property type="term" value="F:ATP binding"/>
    <property type="evidence" value="ECO:0007669"/>
    <property type="project" value="UniProtKB-KW"/>
</dbReference>
<keyword evidence="4" id="KW-0597">Phosphoprotein</keyword>
<sequence length="312" mass="34530">MEMVRCCGNGLRQPFPLPPVRGAWEEVSGYDVSMSPIRTYQVCNVQKPNQNNWLRTDFIPRKGVLRVYVELKFTCPRLRQHPQHPRLLQGDLQPVLLRVGRGHGHGRQPAVEGEPLREGGHHRSGRELLQEAGGPGHNQSAELRAPLQGGLLPVLPGPGGLHIAHLSPGLLQEMLHHHRKFRRLPGDGHGGGGHVPGDRPGGVREQRHGGVRPAQALLQRRRRVDGPGGLLHLHLRLRALGRQHPVPGLFPPNLQIQIRGRILRPLPGQQPHRRPGSQHLSLPERVPPGRQLTRPSPSAPRSLRRLATSSPA</sequence>
<keyword evidence="7" id="KW-0524">Neurogenesis</keyword>
<gene>
    <name evidence="12" type="ORF">fugu_014177</name>
</gene>
<protein>
    <recommendedName>
        <fullName evidence="11">Eph LBD domain-containing protein</fullName>
    </recommendedName>
</protein>
<dbReference type="Pfam" id="PF01404">
    <property type="entry name" value="Ephrin_lbd"/>
    <property type="match status" value="1"/>
</dbReference>
<evidence type="ECO:0000313" key="13">
    <source>
        <dbReference type="Proteomes" id="UP000516260"/>
    </source>
</evidence>
<feature type="domain" description="Eph LBD" evidence="11">
    <location>
        <begin position="1"/>
        <end position="189"/>
    </location>
</feature>
<dbReference type="InterPro" id="IPR008979">
    <property type="entry name" value="Galactose-bd-like_sf"/>
</dbReference>
<evidence type="ECO:0000313" key="12">
    <source>
        <dbReference type="EMBL" id="TNM97931.1"/>
    </source>
</evidence>
<evidence type="ECO:0000256" key="1">
    <source>
        <dbReference type="ARBA" id="ARBA00004251"/>
    </source>
</evidence>